<dbReference type="KEGG" id="vg:80005477"/>
<dbReference type="EMBL" id="MN175603">
    <property type="protein sequence ID" value="QDP43598.1"/>
    <property type="molecule type" value="Genomic_DNA"/>
</dbReference>
<proteinExistence type="predicted"/>
<dbReference type="Proteomes" id="UP000317493">
    <property type="component" value="Segment"/>
</dbReference>
<sequence>MKISIKTSQGGGMFGGGPSSEVSIEGQDYEVPQAVTATQFILAQSGIGEFPSVPDDETTVTEPDEDTPEDGYTESDDVPAAGWRDDKGDPLQRVSNPGDAVHIVWPDRTSRVFIDDGHEWIAPAVSGRFAGPGVVQFDDPEVTVYLAASQPEPGVPFEPLTGNQE</sequence>
<feature type="region of interest" description="Disordered" evidence="1">
    <location>
        <begin position="1"/>
        <end position="24"/>
    </location>
</feature>
<feature type="region of interest" description="Disordered" evidence="1">
    <location>
        <begin position="46"/>
        <end position="98"/>
    </location>
</feature>
<organism evidence="2 3">
    <name type="scientific">Microbacterium phage Tyrumbra</name>
    <dbReference type="NCBI Taxonomy" id="2596974"/>
    <lineage>
        <taxon>Viruses</taxon>
        <taxon>Duplodnaviria</taxon>
        <taxon>Heunggongvirae</taxon>
        <taxon>Uroviricota</taxon>
        <taxon>Caudoviricetes</taxon>
        <taxon>Hodgkinviridae</taxon>
        <taxon>Metamorphoovirus</taxon>
        <taxon>Metamorphoovirus tyrumba</taxon>
    </lineage>
</organism>
<evidence type="ECO:0000313" key="3">
    <source>
        <dbReference type="Proteomes" id="UP000317493"/>
    </source>
</evidence>
<feature type="compositionally biased region" description="Gly residues" evidence="1">
    <location>
        <begin position="9"/>
        <end position="18"/>
    </location>
</feature>
<dbReference type="RefSeq" id="YP_010751806.1">
    <property type="nucleotide sequence ID" value="NC_073373.1"/>
</dbReference>
<keyword evidence="3" id="KW-1185">Reference proteome</keyword>
<gene>
    <name evidence="2" type="primary">61</name>
    <name evidence="2" type="ORF">SEA_TYRUMBRA_61</name>
</gene>
<reference evidence="2 3" key="1">
    <citation type="submission" date="2019-07" db="EMBL/GenBank/DDBJ databases">
        <authorList>
            <person name="Fields K.L."/>
            <person name="Fields S.B."/>
            <person name="Nelson N.D."/>
            <person name="Robertson C."/>
            <person name="Bonilla J.A."/>
            <person name="Klyczek K."/>
            <person name="Garlena R.A."/>
            <person name="Russell D.A."/>
            <person name="Pope W.H."/>
            <person name="Jacobs-Sera D."/>
            <person name="Hatfull G.F."/>
        </authorList>
    </citation>
    <scope>NUCLEOTIDE SEQUENCE [LARGE SCALE GENOMIC DNA]</scope>
</reference>
<dbReference type="GeneID" id="80005477"/>
<protein>
    <submittedName>
        <fullName evidence="2">Uncharacterized protein</fullName>
    </submittedName>
</protein>
<feature type="compositionally biased region" description="Acidic residues" evidence="1">
    <location>
        <begin position="54"/>
        <end position="77"/>
    </location>
</feature>
<evidence type="ECO:0000313" key="2">
    <source>
        <dbReference type="EMBL" id="QDP43598.1"/>
    </source>
</evidence>
<name>A0A516KPK7_9CAUD</name>
<accession>A0A516KPK7</accession>
<evidence type="ECO:0000256" key="1">
    <source>
        <dbReference type="SAM" id="MobiDB-lite"/>
    </source>
</evidence>